<name>A0A941CUK0_9BACI</name>
<feature type="domain" description="NERD" evidence="1">
    <location>
        <begin position="43"/>
        <end position="158"/>
    </location>
</feature>
<evidence type="ECO:0000313" key="3">
    <source>
        <dbReference type="Proteomes" id="UP000675431"/>
    </source>
</evidence>
<reference evidence="2 3" key="1">
    <citation type="submission" date="2021-04" db="EMBL/GenBank/DDBJ databases">
        <title>Allobacillus sp. nov. SKP8-2 isolated from shrimp paste.</title>
        <authorList>
            <person name="Tanasupawat S."/>
            <person name="Yiamsombat S."/>
            <person name="Kanchanasin P."/>
            <person name="Kuncharoen N."/>
        </authorList>
    </citation>
    <scope>NUCLEOTIDE SEQUENCE [LARGE SCALE GENOMIC DNA]</scope>
    <source>
        <strain evidence="2 3">SKP8-2</strain>
    </source>
</reference>
<dbReference type="InterPro" id="IPR011528">
    <property type="entry name" value="NERD"/>
</dbReference>
<evidence type="ECO:0000259" key="1">
    <source>
        <dbReference type="PROSITE" id="PS50965"/>
    </source>
</evidence>
<protein>
    <submittedName>
        <fullName evidence="2">NERD domain-containing protein</fullName>
    </submittedName>
</protein>
<keyword evidence="3" id="KW-1185">Reference proteome</keyword>
<evidence type="ECO:0000313" key="2">
    <source>
        <dbReference type="EMBL" id="MBR7552663.1"/>
    </source>
</evidence>
<dbReference type="Proteomes" id="UP000675431">
    <property type="component" value="Unassembled WGS sequence"/>
</dbReference>
<dbReference type="EMBL" id="JAGSIE010000003">
    <property type="protein sequence ID" value="MBR7552663.1"/>
    <property type="molecule type" value="Genomic_DNA"/>
</dbReference>
<accession>A0A941CUK0</accession>
<gene>
    <name evidence="2" type="ORF">KC820_00720</name>
</gene>
<dbReference type="AlphaFoldDB" id="A0A941CUK0"/>
<dbReference type="PROSITE" id="PS50965">
    <property type="entry name" value="NERD"/>
    <property type="match status" value="1"/>
</dbReference>
<comment type="caution">
    <text evidence="2">The sequence shown here is derived from an EMBL/GenBank/DDBJ whole genome shotgun (WGS) entry which is preliminary data.</text>
</comment>
<sequence length="343" mass="40686">MSTSKIPHNVPPHVLMLQALYHRIPQSHDQFAYIEKKMNNELAGLYGESRLLYPLSKFPIRKVSLPNIRLSIDSNYFQIDYLILTSKFMLILESKYYSSDLTFDQLAHQVVQRIDEEYKVYDDPVLQVEEQVYQLSNWFNANGFPELPIESFVVMTNPRTRLRIDATNNHHAEKVVSLQRLPSLFRELDAKYEKNIISPRSINEITHKLIQQHKPYLPNILEKNRVSKNELLRGVYCLQCGRLGMKMMQYRWRCPCGYRDRTAHENSLKDYFLLISSEVSNREFREFTGLTSRYTARDILRRNSSKLVGKTNVIKHRLSYDYQTDFEYLNVITKFLQTRRKSR</sequence>
<dbReference type="Pfam" id="PF08378">
    <property type="entry name" value="NERD"/>
    <property type="match status" value="1"/>
</dbReference>
<dbReference type="RefSeq" id="WP_212367194.1">
    <property type="nucleotide sequence ID" value="NZ_JAGSIE010000003.1"/>
</dbReference>
<organism evidence="2 3">
    <name type="scientific">Allobacillus saliphilus</name>
    <dbReference type="NCBI Taxonomy" id="2912308"/>
    <lineage>
        <taxon>Bacteria</taxon>
        <taxon>Bacillati</taxon>
        <taxon>Bacillota</taxon>
        <taxon>Bacilli</taxon>
        <taxon>Bacillales</taxon>
        <taxon>Bacillaceae</taxon>
        <taxon>Allobacillus</taxon>
    </lineage>
</organism>
<proteinExistence type="predicted"/>